<dbReference type="EMBL" id="CAJFDI010000006">
    <property type="protein sequence ID" value="CAD5235199.1"/>
    <property type="molecule type" value="Genomic_DNA"/>
</dbReference>
<name>A0A1I7RK85_BURXY</name>
<evidence type="ECO:0000313" key="9">
    <source>
        <dbReference type="EMBL" id="ATI94123.1"/>
    </source>
</evidence>
<organism evidence="11 13">
    <name type="scientific">Bursaphelenchus xylophilus</name>
    <name type="common">Pinewood nematode worm</name>
    <name type="synonym">Aphelenchoides xylophilus</name>
    <dbReference type="NCBI Taxonomy" id="6326"/>
    <lineage>
        <taxon>Eukaryota</taxon>
        <taxon>Metazoa</taxon>
        <taxon>Ecdysozoa</taxon>
        <taxon>Nematoda</taxon>
        <taxon>Chromadorea</taxon>
        <taxon>Rhabditida</taxon>
        <taxon>Tylenchina</taxon>
        <taxon>Tylenchomorpha</taxon>
        <taxon>Aphelenchoidea</taxon>
        <taxon>Aphelenchoididae</taxon>
        <taxon>Bursaphelenchus</taxon>
    </lineage>
</organism>
<reference evidence="13" key="1">
    <citation type="submission" date="2016-11" db="UniProtKB">
        <authorList>
            <consortium name="WormBaseParasite"/>
        </authorList>
    </citation>
    <scope>IDENTIFICATION</scope>
</reference>
<dbReference type="GO" id="GO:0005737">
    <property type="term" value="C:cytoplasm"/>
    <property type="evidence" value="ECO:0007669"/>
    <property type="project" value="TreeGrafter"/>
</dbReference>
<dbReference type="PROSITE" id="PS00086">
    <property type="entry name" value="CYTOCHROME_P450"/>
    <property type="match status" value="1"/>
</dbReference>
<dbReference type="SMR" id="A0A1I7RK85"/>
<dbReference type="InterPro" id="IPR002401">
    <property type="entry name" value="Cyt_P450_E_grp-I"/>
</dbReference>
<keyword evidence="4 8" id="KW-0560">Oxidoreductase</keyword>
<dbReference type="Gene3D" id="1.10.630.10">
    <property type="entry name" value="Cytochrome P450"/>
    <property type="match status" value="1"/>
</dbReference>
<dbReference type="PRINTS" id="PR00463">
    <property type="entry name" value="EP450I"/>
</dbReference>
<dbReference type="WBParaSite" id="BXY_0111800.1">
    <property type="protein sequence ID" value="BXY_0111800.1"/>
    <property type="gene ID" value="BXY_0111800"/>
</dbReference>
<evidence type="ECO:0000256" key="8">
    <source>
        <dbReference type="RuleBase" id="RU000461"/>
    </source>
</evidence>
<dbReference type="Pfam" id="PF00067">
    <property type="entry name" value="p450"/>
    <property type="match status" value="1"/>
</dbReference>
<dbReference type="InterPro" id="IPR050182">
    <property type="entry name" value="Cytochrome_P450_fam2"/>
</dbReference>
<proteinExistence type="evidence at transcript level"/>
<dbReference type="EMBL" id="CAJFCV020000006">
    <property type="protein sequence ID" value="CAG9131422.1"/>
    <property type="molecule type" value="Genomic_DNA"/>
</dbReference>
<dbReference type="Proteomes" id="UP000659654">
    <property type="component" value="Unassembled WGS sequence"/>
</dbReference>
<feature type="binding site" description="axial binding residue" evidence="7">
    <location>
        <position position="447"/>
    </location>
    <ligand>
        <name>heme</name>
        <dbReference type="ChEBI" id="CHEBI:30413"/>
    </ligand>
    <ligandPart>
        <name>Fe</name>
        <dbReference type="ChEBI" id="CHEBI:18248"/>
    </ligandPart>
</feature>
<evidence type="ECO:0000313" key="13">
    <source>
        <dbReference type="WBParaSite" id="BXY_0111800.1"/>
    </source>
</evidence>
<dbReference type="GO" id="GO:0006082">
    <property type="term" value="P:organic acid metabolic process"/>
    <property type="evidence" value="ECO:0007669"/>
    <property type="project" value="TreeGrafter"/>
</dbReference>
<evidence type="ECO:0000256" key="5">
    <source>
        <dbReference type="ARBA" id="ARBA00023004"/>
    </source>
</evidence>
<dbReference type="InterPro" id="IPR001128">
    <property type="entry name" value="Cyt_P450"/>
</dbReference>
<dbReference type="AlphaFoldDB" id="A0A1I7RK85"/>
<evidence type="ECO:0000256" key="2">
    <source>
        <dbReference type="ARBA" id="ARBA00010617"/>
    </source>
</evidence>
<evidence type="ECO:0000313" key="12">
    <source>
        <dbReference type="Proteomes" id="UP000659654"/>
    </source>
</evidence>
<dbReference type="GO" id="GO:0020037">
    <property type="term" value="F:heme binding"/>
    <property type="evidence" value="ECO:0007669"/>
    <property type="project" value="InterPro"/>
</dbReference>
<sequence>MWEVIFIAFFVAFWTYHLWWKRRNLPPGPPPWPFFGNYFQFKRYSAAEYAYLDWRKKYGDIFTFWQGERPVVCVCSYDLMVEHFQKQGEKYEDRPPEGVFWQYVKRYHYGIVNNDGDLWRVTRRFALQTLRDFGLGKDLMEQRVLAECEDILRNLDEEEQKGIKEHPITVEIDRAIGSVVNSLIFGYRYSKENIHEWDDLKERANNFLRLVVHPVVLFARLHPTFYEKVPILGKYLKSVKQSGTHLMDFFVNRVDYHMKDLENEDLESLEPTDLVAAFLKERARLDSLNEQHLFSREQLNGMCFDVWLAGQDTTSNTIGWAIAYLIKHQEIQQKIHEELDREIGSERMVTISDRPNLNYLQAVCLETHRIANLVPSNIFHATAEDVNFEGYFLKKATTIIPLCSVVLYDEKIFPQPEEFIPERFIDKNGNVRTKKELLAFSIGKRQCLGENLARMEVFLVLANILNQYKILPTDVPLDFTRRHALTSYITDYKCRLVPRYK</sequence>
<keyword evidence="7 8" id="KW-0349">Heme</keyword>
<reference evidence="10" key="3">
    <citation type="submission" date="2020-09" db="EMBL/GenBank/DDBJ databases">
        <authorList>
            <person name="Kikuchi T."/>
        </authorList>
    </citation>
    <scope>NUCLEOTIDE SEQUENCE</scope>
    <source>
        <strain evidence="10">Ka4C1</strain>
    </source>
</reference>
<evidence type="ECO:0000256" key="3">
    <source>
        <dbReference type="ARBA" id="ARBA00022723"/>
    </source>
</evidence>
<dbReference type="PANTHER" id="PTHR24300">
    <property type="entry name" value="CYTOCHROME P450 508A4-RELATED"/>
    <property type="match status" value="1"/>
</dbReference>
<accession>A0A1I7RK85</accession>
<evidence type="ECO:0000256" key="7">
    <source>
        <dbReference type="PIRSR" id="PIRSR602401-1"/>
    </source>
</evidence>
<dbReference type="GO" id="GO:0006805">
    <property type="term" value="P:xenobiotic metabolic process"/>
    <property type="evidence" value="ECO:0007669"/>
    <property type="project" value="TreeGrafter"/>
</dbReference>
<protein>
    <submittedName>
        <fullName evidence="10">(pine wood nematode) hypothetical protein</fullName>
    </submittedName>
    <submittedName>
        <fullName evidence="9">Cytochrome P450-33C4</fullName>
    </submittedName>
</protein>
<dbReference type="GO" id="GO:0016712">
    <property type="term" value="F:oxidoreductase activity, acting on paired donors, with incorporation or reduction of molecular oxygen, reduced flavin or flavoprotein as one donor, and incorporation of one atom of oxygen"/>
    <property type="evidence" value="ECO:0007669"/>
    <property type="project" value="TreeGrafter"/>
</dbReference>
<dbReference type="CDD" id="cd20617">
    <property type="entry name" value="CYP1_2-like"/>
    <property type="match status" value="1"/>
</dbReference>
<evidence type="ECO:0000256" key="1">
    <source>
        <dbReference type="ARBA" id="ARBA00001971"/>
    </source>
</evidence>
<dbReference type="Proteomes" id="UP000095284">
    <property type="component" value="Unplaced"/>
</dbReference>
<keyword evidence="5 7" id="KW-0408">Iron</keyword>
<keyword evidence="12" id="KW-1185">Reference proteome</keyword>
<dbReference type="OrthoDB" id="2789670at2759"/>
<comment type="cofactor">
    <cofactor evidence="1 7">
        <name>heme</name>
        <dbReference type="ChEBI" id="CHEBI:30413"/>
    </cofactor>
</comment>
<dbReference type="eggNOG" id="KOG0156">
    <property type="taxonomic scope" value="Eukaryota"/>
</dbReference>
<dbReference type="GO" id="GO:0005506">
    <property type="term" value="F:iron ion binding"/>
    <property type="evidence" value="ECO:0007669"/>
    <property type="project" value="InterPro"/>
</dbReference>
<gene>
    <name evidence="9" type="primary">CYP45033C4</name>
    <name evidence="10" type="ORF">BXYJ_LOCUS15290</name>
</gene>
<dbReference type="FunFam" id="1.10.630.10:FF:000036">
    <property type="entry name" value="CYtochrome P450 family"/>
    <property type="match status" value="1"/>
</dbReference>
<dbReference type="PRINTS" id="PR00385">
    <property type="entry name" value="P450"/>
</dbReference>
<dbReference type="InterPro" id="IPR036396">
    <property type="entry name" value="Cyt_P450_sf"/>
</dbReference>
<evidence type="ECO:0000313" key="11">
    <source>
        <dbReference type="Proteomes" id="UP000095284"/>
    </source>
</evidence>
<reference evidence="9" key="2">
    <citation type="submission" date="2017-01" db="EMBL/GenBank/DDBJ databases">
        <title>The detoxification of CYP450 from pine wood nematode (Bursaphelenchus xylophilus) during the pathogenic process.</title>
        <authorList>
            <person name="Wang X."/>
            <person name="Li Y.X."/>
            <person name="Zhang X.Y."/>
        </authorList>
    </citation>
    <scope>NUCLEOTIDE SEQUENCE</scope>
</reference>
<evidence type="ECO:0000313" key="10">
    <source>
        <dbReference type="EMBL" id="CAD5235199.1"/>
    </source>
</evidence>
<dbReference type="SUPFAM" id="SSF48264">
    <property type="entry name" value="Cytochrome P450"/>
    <property type="match status" value="1"/>
</dbReference>
<evidence type="ECO:0000256" key="6">
    <source>
        <dbReference type="ARBA" id="ARBA00023033"/>
    </source>
</evidence>
<dbReference type="EMBL" id="KY489959">
    <property type="protein sequence ID" value="ATI94123.1"/>
    <property type="molecule type" value="mRNA"/>
</dbReference>
<dbReference type="PANTHER" id="PTHR24300:SF369">
    <property type="entry name" value="CYTOCHROME P450 FAMILY"/>
    <property type="match status" value="1"/>
</dbReference>
<comment type="similarity">
    <text evidence="2 8">Belongs to the cytochrome P450 family.</text>
</comment>
<evidence type="ECO:0000256" key="4">
    <source>
        <dbReference type="ARBA" id="ARBA00023002"/>
    </source>
</evidence>
<dbReference type="InterPro" id="IPR017972">
    <property type="entry name" value="Cyt_P450_CS"/>
</dbReference>
<dbReference type="Proteomes" id="UP000582659">
    <property type="component" value="Unassembled WGS sequence"/>
</dbReference>
<keyword evidence="3 7" id="KW-0479">Metal-binding</keyword>
<keyword evidence="6 8" id="KW-0503">Monooxygenase</keyword>